<dbReference type="GeneID" id="37043401"/>
<gene>
    <name evidence="9" type="ORF">FA10DRAFT_266417</name>
</gene>
<evidence type="ECO:0008006" key="11">
    <source>
        <dbReference type="Google" id="ProtNLM"/>
    </source>
</evidence>
<dbReference type="Gene3D" id="1.20.1280.290">
    <property type="match status" value="2"/>
</dbReference>
<keyword evidence="2 8" id="KW-0812">Transmembrane</keyword>
<dbReference type="Pfam" id="PF04193">
    <property type="entry name" value="PQ-loop"/>
    <property type="match status" value="2"/>
</dbReference>
<keyword evidence="4 8" id="KW-0472">Membrane</keyword>
<dbReference type="GO" id="GO:0098852">
    <property type="term" value="C:lytic vacuole membrane"/>
    <property type="evidence" value="ECO:0007669"/>
    <property type="project" value="UniProtKB-ARBA"/>
</dbReference>
<evidence type="ECO:0000256" key="6">
    <source>
        <dbReference type="ARBA" id="ARBA00050768"/>
    </source>
</evidence>
<keyword evidence="3 8" id="KW-1133">Transmembrane helix</keyword>
<dbReference type="InterPro" id="IPR006603">
    <property type="entry name" value="PQ-loop_rpt"/>
</dbReference>
<feature type="transmembrane region" description="Helical" evidence="8">
    <location>
        <begin position="79"/>
        <end position="104"/>
    </location>
</feature>
<evidence type="ECO:0000256" key="2">
    <source>
        <dbReference type="ARBA" id="ARBA00022692"/>
    </source>
</evidence>
<dbReference type="AlphaFoldDB" id="A0A316YKX8"/>
<evidence type="ECO:0000256" key="4">
    <source>
        <dbReference type="ARBA" id="ARBA00023136"/>
    </source>
</evidence>
<evidence type="ECO:0000256" key="7">
    <source>
        <dbReference type="SAM" id="MobiDB-lite"/>
    </source>
</evidence>
<accession>A0A316YKX8</accession>
<feature type="transmembrane region" description="Helical" evidence="8">
    <location>
        <begin position="204"/>
        <end position="225"/>
    </location>
</feature>
<comment type="subcellular location">
    <subcellularLocation>
        <location evidence="1">Membrane</location>
        <topology evidence="1">Multi-pass membrane protein</topology>
    </subcellularLocation>
</comment>
<evidence type="ECO:0000313" key="10">
    <source>
        <dbReference type="Proteomes" id="UP000245768"/>
    </source>
</evidence>
<dbReference type="FunFam" id="1.20.1280.290:FF:000009">
    <property type="entry name" value="PQ loop repeat family protein"/>
    <property type="match status" value="1"/>
</dbReference>
<comment type="catalytic activity">
    <reaction evidence="6">
        <text>L-histidine(out) + L-arginine(in) = L-histidine(in) + L-arginine(out)</text>
        <dbReference type="Rhea" id="RHEA:71063"/>
        <dbReference type="ChEBI" id="CHEBI:32682"/>
        <dbReference type="ChEBI" id="CHEBI:57595"/>
    </reaction>
</comment>
<dbReference type="PANTHER" id="PTHR16201">
    <property type="entry name" value="SEVEN TRANSMEMBRANE PROTEIN 1-RELATED"/>
    <property type="match status" value="1"/>
</dbReference>
<dbReference type="GO" id="GO:0015174">
    <property type="term" value="F:basic amino acid transmembrane transporter activity"/>
    <property type="evidence" value="ECO:0007669"/>
    <property type="project" value="UniProtKB-ARBA"/>
</dbReference>
<evidence type="ECO:0000256" key="8">
    <source>
        <dbReference type="SAM" id="Phobius"/>
    </source>
</evidence>
<reference evidence="9 10" key="1">
    <citation type="journal article" date="2018" name="Mol. Biol. Evol.">
        <title>Broad Genomic Sampling Reveals a Smut Pathogenic Ancestry of the Fungal Clade Ustilaginomycotina.</title>
        <authorList>
            <person name="Kijpornyongpan T."/>
            <person name="Mondo S.J."/>
            <person name="Barry K."/>
            <person name="Sandor L."/>
            <person name="Lee J."/>
            <person name="Lipzen A."/>
            <person name="Pangilinan J."/>
            <person name="LaButti K."/>
            <person name="Hainaut M."/>
            <person name="Henrissat B."/>
            <person name="Grigoriev I.V."/>
            <person name="Spatafora J.W."/>
            <person name="Aime M.C."/>
        </authorList>
    </citation>
    <scope>NUCLEOTIDE SEQUENCE [LARGE SCALE GENOMIC DNA]</scope>
    <source>
        <strain evidence="9 10">MCA 4198</strain>
    </source>
</reference>
<dbReference type="GO" id="GO:0034486">
    <property type="term" value="P:vacuolar transmembrane transport"/>
    <property type="evidence" value="ECO:0007669"/>
    <property type="project" value="UniProtKB-ARBA"/>
</dbReference>
<feature type="region of interest" description="Disordered" evidence="7">
    <location>
        <begin position="128"/>
        <end position="148"/>
    </location>
</feature>
<dbReference type="Proteomes" id="UP000245768">
    <property type="component" value="Unassembled WGS sequence"/>
</dbReference>
<sequence>MDLNLGLGLCLFSVGVKPLIRQAEHESGFGLIQRKLVPSVSQLHENYVLKSGEGLSITFIIIWLAGDALNMIGAYRAELLSTMIILAGYYCLCDIALIWQYYYYRKYHDYYHPSAVAGGAQPAAETPAEAATESTPLVNGNTAKPPPAASAAAVRREPTFTEEVVKCIAGLVVVSIAGVFSWYATTQIHGHPAGDPPALTTQEWKWDAQVSGWASAFLYLASRVPQIFKNRQTKCEGLSLALFVFAVAGNLTYVASIVLKSTERDWLVENLSWMVGSLGTVFLDFVVLAQFVAYSKERRERTERTAAATAAGQSGVSV</sequence>
<dbReference type="PANTHER" id="PTHR16201:SF44">
    <property type="entry name" value="SEVEN TRANSMEMBRANE PROTEIN 1"/>
    <property type="match status" value="1"/>
</dbReference>
<dbReference type="FunFam" id="1.20.1280.290:FF:000012">
    <property type="entry name" value="Vacuolar membrane PQ loop repeat protein"/>
    <property type="match status" value="1"/>
</dbReference>
<protein>
    <recommendedName>
        <fullName evidence="11">PQ-loop-domain-containing protein</fullName>
    </recommendedName>
</protein>
<comment type="similarity">
    <text evidence="5">Belongs to the laat-1 family.</text>
</comment>
<feature type="transmembrane region" description="Helical" evidence="8">
    <location>
        <begin position="271"/>
        <end position="294"/>
    </location>
</feature>
<organism evidence="9 10">
    <name type="scientific">Acaromyces ingoldii</name>
    <dbReference type="NCBI Taxonomy" id="215250"/>
    <lineage>
        <taxon>Eukaryota</taxon>
        <taxon>Fungi</taxon>
        <taxon>Dikarya</taxon>
        <taxon>Basidiomycota</taxon>
        <taxon>Ustilaginomycotina</taxon>
        <taxon>Exobasidiomycetes</taxon>
        <taxon>Exobasidiales</taxon>
        <taxon>Cryptobasidiaceae</taxon>
        <taxon>Acaromyces</taxon>
    </lineage>
</organism>
<name>A0A316YKX8_9BASI</name>
<evidence type="ECO:0000256" key="3">
    <source>
        <dbReference type="ARBA" id="ARBA00022989"/>
    </source>
</evidence>
<feature type="transmembrane region" description="Helical" evidence="8">
    <location>
        <begin position="237"/>
        <end position="259"/>
    </location>
</feature>
<evidence type="ECO:0000256" key="5">
    <source>
        <dbReference type="ARBA" id="ARBA00038039"/>
    </source>
</evidence>
<keyword evidence="10" id="KW-1185">Reference proteome</keyword>
<dbReference type="EMBL" id="KZ819636">
    <property type="protein sequence ID" value="PWN89869.1"/>
    <property type="molecule type" value="Genomic_DNA"/>
</dbReference>
<evidence type="ECO:0000313" key="9">
    <source>
        <dbReference type="EMBL" id="PWN89869.1"/>
    </source>
</evidence>
<dbReference type="RefSeq" id="XP_025377067.1">
    <property type="nucleotide sequence ID" value="XM_025521485.1"/>
</dbReference>
<dbReference type="InParanoid" id="A0A316YKX8"/>
<feature type="transmembrane region" description="Helical" evidence="8">
    <location>
        <begin position="164"/>
        <end position="184"/>
    </location>
</feature>
<dbReference type="InterPro" id="IPR051415">
    <property type="entry name" value="LAAT-1"/>
</dbReference>
<proteinExistence type="inferred from homology"/>
<evidence type="ECO:0000256" key="1">
    <source>
        <dbReference type="ARBA" id="ARBA00004141"/>
    </source>
</evidence>
<dbReference type="SMART" id="SM00679">
    <property type="entry name" value="CTNS"/>
    <property type="match status" value="2"/>
</dbReference>
<dbReference type="OrthoDB" id="8048523at2759"/>